<dbReference type="PANTHER" id="PTHR43386:SF25">
    <property type="entry name" value="PEPTIDE ABC TRANSPORTER PERMEASE PROTEIN"/>
    <property type="match status" value="1"/>
</dbReference>
<dbReference type="PATRIC" id="fig|1555112.3.peg.3258"/>
<feature type="domain" description="ABC transmembrane type-1" evidence="8">
    <location>
        <begin position="71"/>
        <end position="260"/>
    </location>
</feature>
<evidence type="ECO:0000256" key="2">
    <source>
        <dbReference type="ARBA" id="ARBA00022448"/>
    </source>
</evidence>
<gene>
    <name evidence="9" type="ORF">LIP_3220</name>
</gene>
<dbReference type="AlphaFoldDB" id="A0A0K2SPU9"/>
<comment type="similarity">
    <text evidence="7">Belongs to the binding-protein-dependent transport system permease family.</text>
</comment>
<accession>A0A0K2SPU9</accession>
<evidence type="ECO:0000259" key="8">
    <source>
        <dbReference type="PROSITE" id="PS50928"/>
    </source>
</evidence>
<keyword evidence="5 7" id="KW-1133">Transmembrane helix</keyword>
<organism evidence="9 10">
    <name type="scientific">Limnochorda pilosa</name>
    <dbReference type="NCBI Taxonomy" id="1555112"/>
    <lineage>
        <taxon>Bacteria</taxon>
        <taxon>Bacillati</taxon>
        <taxon>Bacillota</taxon>
        <taxon>Limnochordia</taxon>
        <taxon>Limnochordales</taxon>
        <taxon>Limnochordaceae</taxon>
        <taxon>Limnochorda</taxon>
    </lineage>
</organism>
<evidence type="ECO:0000256" key="6">
    <source>
        <dbReference type="ARBA" id="ARBA00023136"/>
    </source>
</evidence>
<feature type="transmembrane region" description="Helical" evidence="7">
    <location>
        <begin position="120"/>
        <end position="150"/>
    </location>
</feature>
<dbReference type="EMBL" id="AP014924">
    <property type="protein sequence ID" value="BAS29037.1"/>
    <property type="molecule type" value="Genomic_DNA"/>
</dbReference>
<dbReference type="PROSITE" id="PS50928">
    <property type="entry name" value="ABC_TM1"/>
    <property type="match status" value="1"/>
</dbReference>
<dbReference type="STRING" id="1555112.LIP_3220"/>
<evidence type="ECO:0000256" key="1">
    <source>
        <dbReference type="ARBA" id="ARBA00004651"/>
    </source>
</evidence>
<protein>
    <submittedName>
        <fullName evidence="9">Peptide ABC transporter permease</fullName>
    </submittedName>
</protein>
<comment type="subcellular location">
    <subcellularLocation>
        <location evidence="1 7">Cell membrane</location>
        <topology evidence="1 7">Multi-pass membrane protein</topology>
    </subcellularLocation>
</comment>
<dbReference type="Pfam" id="PF00528">
    <property type="entry name" value="BPD_transp_1"/>
    <property type="match status" value="1"/>
</dbReference>
<keyword evidence="4 7" id="KW-0812">Transmembrane</keyword>
<reference evidence="10" key="2">
    <citation type="journal article" date="2016" name="Int. J. Syst. Evol. Microbiol.">
        <title>Complete genome sequence and cell structure of Limnochorda pilosa, a Gram-negative spore-former within the phylum Firmicutes.</title>
        <authorList>
            <person name="Watanabe M."/>
            <person name="Kojima H."/>
            <person name="Fukui M."/>
        </authorList>
    </citation>
    <scope>NUCLEOTIDE SEQUENCE [LARGE SCALE GENOMIC DNA]</scope>
    <source>
        <strain evidence="10">HC45</strain>
    </source>
</reference>
<dbReference type="Gene3D" id="1.10.3720.10">
    <property type="entry name" value="MetI-like"/>
    <property type="match status" value="1"/>
</dbReference>
<dbReference type="InterPro" id="IPR050366">
    <property type="entry name" value="BP-dependent_transpt_permease"/>
</dbReference>
<feature type="transmembrane region" description="Helical" evidence="7">
    <location>
        <begin position="12"/>
        <end position="32"/>
    </location>
</feature>
<dbReference type="OrthoDB" id="9783218at2"/>
<dbReference type="GO" id="GO:0005886">
    <property type="term" value="C:plasma membrane"/>
    <property type="evidence" value="ECO:0007669"/>
    <property type="project" value="UniProtKB-SubCell"/>
</dbReference>
<dbReference type="GO" id="GO:0055085">
    <property type="term" value="P:transmembrane transport"/>
    <property type="evidence" value="ECO:0007669"/>
    <property type="project" value="InterPro"/>
</dbReference>
<dbReference type="InterPro" id="IPR035906">
    <property type="entry name" value="MetI-like_sf"/>
</dbReference>
<keyword evidence="10" id="KW-1185">Reference proteome</keyword>
<name>A0A0K2SPU9_LIMPI</name>
<dbReference type="Proteomes" id="UP000065807">
    <property type="component" value="Chromosome"/>
</dbReference>
<evidence type="ECO:0000256" key="4">
    <source>
        <dbReference type="ARBA" id="ARBA00022692"/>
    </source>
</evidence>
<sequence length="272" mass="28314">MRIGRRRPWNLVVGAALVATVVTAACVSLVYVPHDPNRMAIDQRLAPPSLAHPLGTDPFGRDLLSRILVGAQTTLWVGVLAVSIGMAAGLALGAAAGLGGRWADEALMRLTDALAAFPPLLLALMLVAVMGAGVTSAMVAIGVATVPAFARLTRAGLLTLRESGMAEAARAAGAGGWRLFTRHLLPNLLPVLLVEASLSFANAVLAEAALSYLGLGTQPPWPSWGRMLREGQSFIALSPYPALMPGLAVALTVLGLNLLGDGLRDRMNPRRG</sequence>
<evidence type="ECO:0000256" key="5">
    <source>
        <dbReference type="ARBA" id="ARBA00022989"/>
    </source>
</evidence>
<dbReference type="KEGG" id="lpil:LIP_3220"/>
<dbReference type="SUPFAM" id="SSF161098">
    <property type="entry name" value="MetI-like"/>
    <property type="match status" value="1"/>
</dbReference>
<evidence type="ECO:0000256" key="3">
    <source>
        <dbReference type="ARBA" id="ARBA00022475"/>
    </source>
</evidence>
<dbReference type="InterPro" id="IPR000515">
    <property type="entry name" value="MetI-like"/>
</dbReference>
<keyword evidence="2 7" id="KW-0813">Transport</keyword>
<evidence type="ECO:0000256" key="7">
    <source>
        <dbReference type="RuleBase" id="RU363032"/>
    </source>
</evidence>
<evidence type="ECO:0000313" key="9">
    <source>
        <dbReference type="EMBL" id="BAS29037.1"/>
    </source>
</evidence>
<reference evidence="10" key="1">
    <citation type="submission" date="2015-07" db="EMBL/GenBank/DDBJ databases">
        <title>Complete genome sequence and phylogenetic analysis of Limnochorda pilosa.</title>
        <authorList>
            <person name="Watanabe M."/>
            <person name="Kojima H."/>
            <person name="Fukui M."/>
        </authorList>
    </citation>
    <scope>NUCLEOTIDE SEQUENCE [LARGE SCALE GENOMIC DNA]</scope>
    <source>
        <strain evidence="10">HC45</strain>
    </source>
</reference>
<feature type="transmembrane region" description="Helical" evidence="7">
    <location>
        <begin position="75"/>
        <end position="99"/>
    </location>
</feature>
<dbReference type="RefSeq" id="WP_068140273.1">
    <property type="nucleotide sequence ID" value="NZ_AP014924.1"/>
</dbReference>
<proteinExistence type="inferred from homology"/>
<evidence type="ECO:0000313" key="10">
    <source>
        <dbReference type="Proteomes" id="UP000065807"/>
    </source>
</evidence>
<keyword evidence="3" id="KW-1003">Cell membrane</keyword>
<feature type="transmembrane region" description="Helical" evidence="7">
    <location>
        <begin position="234"/>
        <end position="259"/>
    </location>
</feature>
<keyword evidence="6 7" id="KW-0472">Membrane</keyword>
<dbReference type="PROSITE" id="PS51257">
    <property type="entry name" value="PROKAR_LIPOPROTEIN"/>
    <property type="match status" value="1"/>
</dbReference>
<dbReference type="PANTHER" id="PTHR43386">
    <property type="entry name" value="OLIGOPEPTIDE TRANSPORT SYSTEM PERMEASE PROTEIN APPC"/>
    <property type="match status" value="1"/>
</dbReference>